<organism evidence="1 2">
    <name type="scientific">Gossypium klotzschianum</name>
    <dbReference type="NCBI Taxonomy" id="34286"/>
    <lineage>
        <taxon>Eukaryota</taxon>
        <taxon>Viridiplantae</taxon>
        <taxon>Streptophyta</taxon>
        <taxon>Embryophyta</taxon>
        <taxon>Tracheophyta</taxon>
        <taxon>Spermatophyta</taxon>
        <taxon>Magnoliopsida</taxon>
        <taxon>eudicotyledons</taxon>
        <taxon>Gunneridae</taxon>
        <taxon>Pentapetalae</taxon>
        <taxon>rosids</taxon>
        <taxon>malvids</taxon>
        <taxon>Malvales</taxon>
        <taxon>Malvaceae</taxon>
        <taxon>Malvoideae</taxon>
        <taxon>Gossypium</taxon>
    </lineage>
</organism>
<dbReference type="Proteomes" id="UP000593573">
    <property type="component" value="Unassembled WGS sequence"/>
</dbReference>
<sequence length="42" mass="4923">MTSAACSSPRRCLFSWTYQANYIHHNLSPQDLQVRKLQPLLF</sequence>
<proteinExistence type="predicted"/>
<keyword evidence="2" id="KW-1185">Reference proteome</keyword>
<accession>A0A7J8UN06</accession>
<protein>
    <submittedName>
        <fullName evidence="1">Uncharacterized protein</fullName>
    </submittedName>
</protein>
<evidence type="ECO:0000313" key="1">
    <source>
        <dbReference type="EMBL" id="MBA0651886.1"/>
    </source>
</evidence>
<dbReference type="EMBL" id="JABFAB010000006">
    <property type="protein sequence ID" value="MBA0651886.1"/>
    <property type="molecule type" value="Genomic_DNA"/>
</dbReference>
<evidence type="ECO:0000313" key="2">
    <source>
        <dbReference type="Proteomes" id="UP000593573"/>
    </source>
</evidence>
<gene>
    <name evidence="1" type="ORF">Goklo_019183</name>
</gene>
<comment type="caution">
    <text evidence="1">The sequence shown here is derived from an EMBL/GenBank/DDBJ whole genome shotgun (WGS) entry which is preliminary data.</text>
</comment>
<name>A0A7J8UN06_9ROSI</name>
<dbReference type="AlphaFoldDB" id="A0A7J8UN06"/>
<reference evidence="1 2" key="1">
    <citation type="journal article" date="2019" name="Genome Biol. Evol.">
        <title>Insights into the evolution of the New World diploid cottons (Gossypium, subgenus Houzingenia) based on genome sequencing.</title>
        <authorList>
            <person name="Grover C.E."/>
            <person name="Arick M.A. 2nd"/>
            <person name="Thrash A."/>
            <person name="Conover J.L."/>
            <person name="Sanders W.S."/>
            <person name="Peterson D.G."/>
            <person name="Frelichowski J.E."/>
            <person name="Scheffler J.A."/>
            <person name="Scheffler B.E."/>
            <person name="Wendel J.F."/>
        </authorList>
    </citation>
    <scope>NUCLEOTIDE SEQUENCE [LARGE SCALE GENOMIC DNA]</scope>
    <source>
        <strain evidence="1">57</strain>
        <tissue evidence="1">Leaf</tissue>
    </source>
</reference>